<reference evidence="1 2" key="1">
    <citation type="submission" date="2013-11" db="EMBL/GenBank/DDBJ databases">
        <title>Opisthorchis viverrini - life in the bile duct.</title>
        <authorList>
            <person name="Young N.D."/>
            <person name="Nagarajan N."/>
            <person name="Lin S.J."/>
            <person name="Korhonen P.K."/>
            <person name="Jex A.R."/>
            <person name="Hall R.S."/>
            <person name="Safavi-Hemami H."/>
            <person name="Kaewkong W."/>
            <person name="Bertrand D."/>
            <person name="Gao S."/>
            <person name="Seet Q."/>
            <person name="Wongkham S."/>
            <person name="Teh B.T."/>
            <person name="Wongkham C."/>
            <person name="Intapan P.M."/>
            <person name="Maleewong W."/>
            <person name="Yang X."/>
            <person name="Hu M."/>
            <person name="Wang Z."/>
            <person name="Hofmann A."/>
            <person name="Sternberg P.W."/>
            <person name="Tan P."/>
            <person name="Wang J."/>
            <person name="Gasser R.B."/>
        </authorList>
    </citation>
    <scope>NUCLEOTIDE SEQUENCE [LARGE SCALE GENOMIC DNA]</scope>
</reference>
<protein>
    <submittedName>
        <fullName evidence="1">Uncharacterized protein</fullName>
    </submittedName>
</protein>
<keyword evidence="2" id="KW-1185">Reference proteome</keyword>
<sequence>MVVVLFGELGSWTANGTSPNGVTSSVLCPSEAFNVNGWFQFFVGDRNANALTIQDGRESASQSTWYIGEMPKCSAAGADLKKPRSVIRHLLRLAGN</sequence>
<dbReference type="EMBL" id="KL597176">
    <property type="protein sequence ID" value="KER19574.1"/>
    <property type="molecule type" value="Genomic_DNA"/>
</dbReference>
<accession>A0A074ZWL5</accession>
<dbReference type="Proteomes" id="UP000054324">
    <property type="component" value="Unassembled WGS sequence"/>
</dbReference>
<dbReference type="GeneID" id="20325864"/>
<dbReference type="KEGG" id="ovi:T265_11696"/>
<dbReference type="CTD" id="20325864"/>
<dbReference type="RefSeq" id="XP_009176680.1">
    <property type="nucleotide sequence ID" value="XM_009178416.1"/>
</dbReference>
<proteinExistence type="predicted"/>
<gene>
    <name evidence="1" type="ORF">T265_11696</name>
</gene>
<evidence type="ECO:0000313" key="2">
    <source>
        <dbReference type="Proteomes" id="UP000054324"/>
    </source>
</evidence>
<name>A0A074ZWL5_OPIVI</name>
<organism evidence="1 2">
    <name type="scientific">Opisthorchis viverrini</name>
    <name type="common">Southeast Asian liver fluke</name>
    <dbReference type="NCBI Taxonomy" id="6198"/>
    <lineage>
        <taxon>Eukaryota</taxon>
        <taxon>Metazoa</taxon>
        <taxon>Spiralia</taxon>
        <taxon>Lophotrochozoa</taxon>
        <taxon>Platyhelminthes</taxon>
        <taxon>Trematoda</taxon>
        <taxon>Digenea</taxon>
        <taxon>Opisthorchiida</taxon>
        <taxon>Opisthorchiata</taxon>
        <taxon>Opisthorchiidae</taxon>
        <taxon>Opisthorchis</taxon>
    </lineage>
</organism>
<evidence type="ECO:0000313" key="1">
    <source>
        <dbReference type="EMBL" id="KER19574.1"/>
    </source>
</evidence>
<dbReference type="AlphaFoldDB" id="A0A074ZWL5"/>